<proteinExistence type="inferred from homology"/>
<dbReference type="AlphaFoldDB" id="A0A1I4Z7K3"/>
<gene>
    <name evidence="2" type="ORF">SAMN05216207_1014148</name>
</gene>
<dbReference type="OrthoDB" id="3711227at2"/>
<keyword evidence="3" id="KW-1185">Reference proteome</keyword>
<name>A0A1I4Z7K3_PSUAM</name>
<evidence type="ECO:0000313" key="2">
    <source>
        <dbReference type="EMBL" id="SFN46246.1"/>
    </source>
</evidence>
<organism evidence="2 3">
    <name type="scientific">Pseudonocardia ammonioxydans</name>
    <dbReference type="NCBI Taxonomy" id="260086"/>
    <lineage>
        <taxon>Bacteria</taxon>
        <taxon>Bacillati</taxon>
        <taxon>Actinomycetota</taxon>
        <taxon>Actinomycetes</taxon>
        <taxon>Pseudonocardiales</taxon>
        <taxon>Pseudonocardiaceae</taxon>
        <taxon>Pseudonocardia</taxon>
    </lineage>
</organism>
<dbReference type="InterPro" id="IPR005531">
    <property type="entry name" value="Asp23"/>
</dbReference>
<dbReference type="EMBL" id="FOUY01000014">
    <property type="protein sequence ID" value="SFN46246.1"/>
    <property type="molecule type" value="Genomic_DNA"/>
</dbReference>
<dbReference type="Pfam" id="PF03780">
    <property type="entry name" value="Asp23"/>
    <property type="match status" value="1"/>
</dbReference>
<reference evidence="2 3" key="1">
    <citation type="submission" date="2016-10" db="EMBL/GenBank/DDBJ databases">
        <authorList>
            <person name="de Groot N.N."/>
        </authorList>
    </citation>
    <scope>NUCLEOTIDE SEQUENCE [LARGE SCALE GENOMIC DNA]</scope>
    <source>
        <strain evidence="2 3">CGMCC 4.1877</strain>
    </source>
</reference>
<protein>
    <submittedName>
        <fullName evidence="2">Uncharacterized conserved protein YloU, alkaline shock protein (Asp23) family</fullName>
    </submittedName>
</protein>
<sequence>MSIHDERDEEMERERPLLCGRSADELLDQVAAGRGHVRDEHQQGCVHCQAALGEYGRLWAPMADLAAEEVVAPEGRFDQVLRRLRGALSEPDYAVLPGPDGLTRIAARVVVVTARRSAQSVPGVRVALSRTLSGDDEPGGDVVAGVAGASTAVEITLAADYGEDLNALADRVRATVADRIREITGLSTTELTVVIDDVLQ</sequence>
<comment type="similarity">
    <text evidence="1">Belongs to the asp23 family.</text>
</comment>
<dbReference type="Proteomes" id="UP000199614">
    <property type="component" value="Unassembled WGS sequence"/>
</dbReference>
<dbReference type="STRING" id="260086.SAMN05216207_1014148"/>
<evidence type="ECO:0000313" key="3">
    <source>
        <dbReference type="Proteomes" id="UP000199614"/>
    </source>
</evidence>
<evidence type="ECO:0000256" key="1">
    <source>
        <dbReference type="ARBA" id="ARBA00005721"/>
    </source>
</evidence>
<accession>A0A1I4Z7K3</accession>
<dbReference type="RefSeq" id="WP_093343538.1">
    <property type="nucleotide sequence ID" value="NZ_FOUY01000014.1"/>
</dbReference>